<dbReference type="PROSITE" id="PS50005">
    <property type="entry name" value="TPR"/>
    <property type="match status" value="2"/>
</dbReference>
<evidence type="ECO:0000313" key="3">
    <source>
        <dbReference type="Proteomes" id="UP000256708"/>
    </source>
</evidence>
<dbReference type="Gene3D" id="1.25.40.10">
    <property type="entry name" value="Tetratricopeptide repeat domain"/>
    <property type="match status" value="2"/>
</dbReference>
<proteinExistence type="predicted"/>
<dbReference type="AlphaFoldDB" id="A0A3D8LG95"/>
<dbReference type="SUPFAM" id="SSF48452">
    <property type="entry name" value="TPR-like"/>
    <property type="match status" value="2"/>
</dbReference>
<name>A0A3D8LG95_9BACT</name>
<protein>
    <submittedName>
        <fullName evidence="2">Tetratricopeptide repeat protein</fullName>
    </submittedName>
</protein>
<dbReference type="OrthoDB" id="1489296at2"/>
<keyword evidence="1" id="KW-0802">TPR repeat</keyword>
<comment type="caution">
    <text evidence="2">The sequence shown here is derived from an EMBL/GenBank/DDBJ whole genome shotgun (WGS) entry which is preliminary data.</text>
</comment>
<dbReference type="Pfam" id="PF13432">
    <property type="entry name" value="TPR_16"/>
    <property type="match status" value="1"/>
</dbReference>
<dbReference type="Pfam" id="PF00515">
    <property type="entry name" value="TPR_1"/>
    <property type="match status" value="1"/>
</dbReference>
<keyword evidence="3" id="KW-1185">Reference proteome</keyword>
<dbReference type="EMBL" id="QRGR01000004">
    <property type="protein sequence ID" value="RDV16461.1"/>
    <property type="molecule type" value="Genomic_DNA"/>
</dbReference>
<reference evidence="3" key="1">
    <citation type="submission" date="2018-08" db="EMBL/GenBank/DDBJ databases">
        <authorList>
            <person name="Liu Z.-W."/>
            <person name="Du Z.-J."/>
        </authorList>
    </citation>
    <scope>NUCLEOTIDE SEQUENCE [LARGE SCALE GENOMIC DNA]</scope>
    <source>
        <strain evidence="3">H4X</strain>
    </source>
</reference>
<dbReference type="PROSITE" id="PS51257">
    <property type="entry name" value="PROKAR_LIPOPROTEIN"/>
    <property type="match status" value="1"/>
</dbReference>
<accession>A0A3D8LG95</accession>
<dbReference type="PROSITE" id="PS50293">
    <property type="entry name" value="TPR_REGION"/>
    <property type="match status" value="1"/>
</dbReference>
<dbReference type="Proteomes" id="UP000256708">
    <property type="component" value="Unassembled WGS sequence"/>
</dbReference>
<dbReference type="InterPro" id="IPR019734">
    <property type="entry name" value="TPR_rpt"/>
</dbReference>
<dbReference type="SMART" id="SM00028">
    <property type="entry name" value="TPR"/>
    <property type="match status" value="2"/>
</dbReference>
<gene>
    <name evidence="2" type="ORF">DXT99_04470</name>
</gene>
<feature type="repeat" description="TPR" evidence="1">
    <location>
        <begin position="500"/>
        <end position="533"/>
    </location>
</feature>
<sequence>MQQYNKKKSLILFLSLTLSVGGSGCTLQRMIRTAEKKQEVTVQPNPLAANGQQVNFELKAQVPEKLVKYKQTYKLDIYYEYDLERENIATYNFQFGEFIYEGGEPTITKQLSFPYTPEKNKGRLMVQGRAIDNEDGDVRYTDPEQVATGLVTTPLLLVRNNDFNFIPDTYKEKADQPARFDFFFEENQAKLRSNLGARLQVLDQYVLDNVDAQKITITASQSPDESGSRLAEKRAQTLEDYYRKKLRTLDYSGKKVNVQTNIQEAGLDALVQKLQASALPKEEKDEALAILNSDQSQQAKLNALKQAQAYDYIERYIFPGLRTARVEMNYNRSRKSDYQLYILAKKIAEEKADADELTEQELQYAATLTPLLAEKRKLYEAAVKTTDKWPAYYNLGVVYNEMARKDYRPEAKKALLDKAIHNLSFAGFRNPSPQVYYSLASAYHQRGDMLEALQYYDYAIKLGAEESVLQQIFADKAALEIEIGQYNDAIASLHYAGDSYQTNMNLGLSYMLKENFEGAERFYNRAIELKPDDALAYYSMALLGARTQNEPLLKHGLLRAIQADRTYMERAINDPEFEAYRSKESYKDAFKR</sequence>
<evidence type="ECO:0000313" key="2">
    <source>
        <dbReference type="EMBL" id="RDV16461.1"/>
    </source>
</evidence>
<dbReference type="InterPro" id="IPR011990">
    <property type="entry name" value="TPR-like_helical_dom_sf"/>
</dbReference>
<feature type="repeat" description="TPR" evidence="1">
    <location>
        <begin position="433"/>
        <end position="466"/>
    </location>
</feature>
<organism evidence="2 3">
    <name type="scientific">Pontibacter diazotrophicus</name>
    <dbReference type="NCBI Taxonomy" id="1400979"/>
    <lineage>
        <taxon>Bacteria</taxon>
        <taxon>Pseudomonadati</taxon>
        <taxon>Bacteroidota</taxon>
        <taxon>Cytophagia</taxon>
        <taxon>Cytophagales</taxon>
        <taxon>Hymenobacteraceae</taxon>
        <taxon>Pontibacter</taxon>
    </lineage>
</organism>
<evidence type="ECO:0000256" key="1">
    <source>
        <dbReference type="PROSITE-ProRule" id="PRU00339"/>
    </source>
</evidence>